<evidence type="ECO:0000256" key="6">
    <source>
        <dbReference type="ARBA" id="ARBA00023136"/>
    </source>
</evidence>
<evidence type="ECO:0000259" key="10">
    <source>
        <dbReference type="PROSITE" id="PS51123"/>
    </source>
</evidence>
<keyword evidence="11" id="KW-0969">Cilium</keyword>
<keyword evidence="11" id="KW-0282">Flagellum</keyword>
<reference evidence="11" key="1">
    <citation type="submission" date="2024-07" db="EMBL/GenBank/DDBJ databases">
        <authorList>
            <person name="Biller S.J."/>
        </authorList>
    </citation>
    <scope>NUCLEOTIDE SEQUENCE</scope>
    <source>
        <strain evidence="11">WC2420</strain>
    </source>
</reference>
<evidence type="ECO:0000313" key="11">
    <source>
        <dbReference type="EMBL" id="XDU72572.1"/>
    </source>
</evidence>
<organism evidence="11">
    <name type="scientific">Rouxiella sp. WC2420</name>
    <dbReference type="NCBI Taxonomy" id="3234145"/>
    <lineage>
        <taxon>Bacteria</taxon>
        <taxon>Pseudomonadati</taxon>
        <taxon>Pseudomonadota</taxon>
        <taxon>Gammaproteobacteria</taxon>
        <taxon>Enterobacterales</taxon>
        <taxon>Yersiniaceae</taxon>
        <taxon>Rouxiella</taxon>
    </lineage>
</organism>
<keyword evidence="5 9" id="KW-1133">Transmembrane helix</keyword>
<evidence type="ECO:0000256" key="1">
    <source>
        <dbReference type="ARBA" id="ARBA00004162"/>
    </source>
</evidence>
<evidence type="ECO:0000256" key="5">
    <source>
        <dbReference type="ARBA" id="ARBA00022989"/>
    </source>
</evidence>
<evidence type="ECO:0000256" key="8">
    <source>
        <dbReference type="SAM" id="MobiDB-lite"/>
    </source>
</evidence>
<dbReference type="InterPro" id="IPR025713">
    <property type="entry name" value="MotB-like_N_dom"/>
</dbReference>
<dbReference type="PANTHER" id="PTHR30329:SF21">
    <property type="entry name" value="LIPOPROTEIN YIAD-RELATED"/>
    <property type="match status" value="1"/>
</dbReference>
<protein>
    <submittedName>
        <fullName evidence="11">Flagellar motor protein MotB</fullName>
    </submittedName>
</protein>
<keyword evidence="11" id="KW-0966">Cell projection</keyword>
<gene>
    <name evidence="11" type="ORF">AB3G37_00100</name>
</gene>
<evidence type="ECO:0000256" key="2">
    <source>
        <dbReference type="ARBA" id="ARBA00008914"/>
    </source>
</evidence>
<name>A0AB39VQX7_9GAMM</name>
<dbReference type="Gene3D" id="3.30.1330.60">
    <property type="entry name" value="OmpA-like domain"/>
    <property type="match status" value="1"/>
</dbReference>
<proteinExistence type="inferred from homology"/>
<dbReference type="Pfam" id="PF13677">
    <property type="entry name" value="MotB_plug"/>
    <property type="match status" value="1"/>
</dbReference>
<dbReference type="CDD" id="cd07185">
    <property type="entry name" value="OmpA_C-like"/>
    <property type="match status" value="1"/>
</dbReference>
<feature type="region of interest" description="Disordered" evidence="8">
    <location>
        <begin position="1"/>
        <end position="21"/>
    </location>
</feature>
<evidence type="ECO:0000256" key="9">
    <source>
        <dbReference type="SAM" id="Phobius"/>
    </source>
</evidence>
<evidence type="ECO:0000256" key="7">
    <source>
        <dbReference type="PROSITE-ProRule" id="PRU00473"/>
    </source>
</evidence>
<dbReference type="InterPro" id="IPR006665">
    <property type="entry name" value="OmpA-like"/>
</dbReference>
<dbReference type="GO" id="GO:0005886">
    <property type="term" value="C:plasma membrane"/>
    <property type="evidence" value="ECO:0007669"/>
    <property type="project" value="UniProtKB-SubCell"/>
</dbReference>
<feature type="domain" description="OmpA-like" evidence="10">
    <location>
        <begin position="164"/>
        <end position="283"/>
    </location>
</feature>
<keyword evidence="3" id="KW-1003">Cell membrane</keyword>
<evidence type="ECO:0000256" key="4">
    <source>
        <dbReference type="ARBA" id="ARBA00022692"/>
    </source>
</evidence>
<dbReference type="Pfam" id="PF00691">
    <property type="entry name" value="OmpA"/>
    <property type="match status" value="1"/>
</dbReference>
<dbReference type="InterPro" id="IPR050330">
    <property type="entry name" value="Bact_OuterMem_StrucFunc"/>
</dbReference>
<sequence length="305" mass="34460">MNDKSKQIHTTIIRRQAARHHSRPHSGAWKVAFADFTLAMMALFMVLWIVASVSEKDRHEIISNLSNPQLLDGRGFTVIDWVTHAQPAKYKTPGTPEEEKKSLILDSNMHNSLIDLGFPKTRLTDSVLERSAEEMEQLSQAIIKITAEHHAQANLQIEIVPQGLRINIQDDQHREMFSRSSALLGPFFKSLLKEMAPTLNHLDNKIVITGHTDSTKFQNQDLYNNWKLSSDRAVTAEQTLINNGLSESKILQVSAMADNMLLKPQDPTAAENRRIEILVLTKTASESLYQFYGKPAINLSTLQKK</sequence>
<dbReference type="PROSITE" id="PS51123">
    <property type="entry name" value="OMPA_2"/>
    <property type="match status" value="1"/>
</dbReference>
<dbReference type="EMBL" id="CP165628">
    <property type="protein sequence ID" value="XDU72572.1"/>
    <property type="molecule type" value="Genomic_DNA"/>
</dbReference>
<comment type="similarity">
    <text evidence="2">Belongs to the MotB family.</text>
</comment>
<comment type="subcellular location">
    <subcellularLocation>
        <location evidence="1">Cell membrane</location>
        <topology evidence="1">Single-pass membrane protein</topology>
    </subcellularLocation>
</comment>
<dbReference type="InterPro" id="IPR036737">
    <property type="entry name" value="OmpA-like_sf"/>
</dbReference>
<feature type="transmembrane region" description="Helical" evidence="9">
    <location>
        <begin position="31"/>
        <end position="51"/>
    </location>
</feature>
<keyword evidence="4 9" id="KW-0812">Transmembrane</keyword>
<dbReference type="SUPFAM" id="SSF103088">
    <property type="entry name" value="OmpA-like"/>
    <property type="match status" value="1"/>
</dbReference>
<dbReference type="PANTHER" id="PTHR30329">
    <property type="entry name" value="STATOR ELEMENT OF FLAGELLAR MOTOR COMPLEX"/>
    <property type="match status" value="1"/>
</dbReference>
<dbReference type="RefSeq" id="WP_369789316.1">
    <property type="nucleotide sequence ID" value="NZ_CP165628.1"/>
</dbReference>
<keyword evidence="6 7" id="KW-0472">Membrane</keyword>
<accession>A0AB39VQX7</accession>
<evidence type="ECO:0000256" key="3">
    <source>
        <dbReference type="ARBA" id="ARBA00022475"/>
    </source>
</evidence>
<dbReference type="AlphaFoldDB" id="A0AB39VQX7"/>